<dbReference type="PANTHER" id="PTHR30438">
    <property type="entry name" value="36 KDA ANTIGEN-RELATED"/>
    <property type="match status" value="1"/>
</dbReference>
<dbReference type="PANTHER" id="PTHR30438:SF1">
    <property type="entry name" value="36 KDA ANTIGEN"/>
    <property type="match status" value="1"/>
</dbReference>
<evidence type="ECO:0000313" key="1">
    <source>
        <dbReference type="EMBL" id="NAW67166.1"/>
    </source>
</evidence>
<dbReference type="EMBL" id="WXWW01000262">
    <property type="protein sequence ID" value="NAW67166.1"/>
    <property type="molecule type" value="Genomic_DNA"/>
</dbReference>
<proteinExistence type="predicted"/>
<dbReference type="Gene3D" id="2.40.50.100">
    <property type="match status" value="1"/>
</dbReference>
<dbReference type="RefSeq" id="WP_161446546.1">
    <property type="nucleotide sequence ID" value="NZ_WXWU01000060.1"/>
</dbReference>
<name>A0A7X4WED4_9GAMM</name>
<dbReference type="OrthoDB" id="9793801at2"/>
<sequence length="325" mass="35867">MSKLKTLAVVLPAVGLAAWLGYRFWNAYQPDAERLQGQIEAQQYNISSKVAGRIDQVLVRKGDKVTEGQLIFTLLSPEIDAKLEQAKASQQAAGALADEAQNGARAQEVAAASDQWQKAKAASALGEKTYRRINNLYRDGVVAEQKRDEAYTQWQAARYTEQAAYQMFEMAKEGAREETKRAAQEKERMAAGAVAEVEAYAADTKIASWHDGEVSQILLHGGELAPQGFPVVSIIDMDDAWAVFHVREDRLADFAKGTQFEAKIPALGEQAIPFTVTHVSVMGDFATWRATDTQQGFDMRTFEVEARPLQPVDGLRVGMSVLVER</sequence>
<reference evidence="1 2" key="1">
    <citation type="submission" date="2017-05" db="EMBL/GenBank/DDBJ databases">
        <title>High clonality and local adaptation shapes Vibrionaceae linages within an endangered oasis.</title>
        <authorList>
            <person name="Vazquez-Rosas-Landa M."/>
        </authorList>
    </citation>
    <scope>NUCLEOTIDE SEQUENCE [LARGE SCALE GENOMIC DNA]</scope>
    <source>
        <strain evidence="1 2">P46_P4S1P180</strain>
    </source>
</reference>
<evidence type="ECO:0000313" key="2">
    <source>
        <dbReference type="Proteomes" id="UP000465712"/>
    </source>
</evidence>
<protein>
    <submittedName>
        <fullName evidence="1">Biotin/lipoyl-binding protein</fullName>
    </submittedName>
</protein>
<dbReference type="SUPFAM" id="SSF111369">
    <property type="entry name" value="HlyD-like secretion proteins"/>
    <property type="match status" value="1"/>
</dbReference>
<dbReference type="Gene3D" id="1.10.287.470">
    <property type="entry name" value="Helix hairpin bin"/>
    <property type="match status" value="1"/>
</dbReference>
<dbReference type="Proteomes" id="UP000465712">
    <property type="component" value="Unassembled WGS sequence"/>
</dbReference>
<comment type="caution">
    <text evidence="1">The sequence shown here is derived from an EMBL/GenBank/DDBJ whole genome shotgun (WGS) entry which is preliminary data.</text>
</comment>
<organism evidence="1 2">
    <name type="scientific">Photobacterium halotolerans</name>
    <dbReference type="NCBI Taxonomy" id="265726"/>
    <lineage>
        <taxon>Bacteria</taxon>
        <taxon>Pseudomonadati</taxon>
        <taxon>Pseudomonadota</taxon>
        <taxon>Gammaproteobacteria</taxon>
        <taxon>Vibrionales</taxon>
        <taxon>Vibrionaceae</taxon>
        <taxon>Photobacterium</taxon>
    </lineage>
</organism>
<dbReference type="Gene3D" id="2.40.30.170">
    <property type="match status" value="1"/>
</dbReference>
<dbReference type="AlphaFoldDB" id="A0A7X4WED4"/>
<accession>A0A7X4WED4</accession>
<gene>
    <name evidence="1" type="ORF">CAG72_18385</name>
</gene>